<keyword evidence="2" id="KW-1185">Reference proteome</keyword>
<proteinExistence type="predicted"/>
<sequence>MSTDHGNLGSKWKISSLPAKGARRSIGGKETTGSERKHIAVSRAEEREGTCRNPIGGAGETNGRRRGYNIDYKRSLSKIHGNIEASRGAIANYIGGRKYRGTKRDEVILADEIVDHTSGLGIFDGPGKNKADGNVGPTIDGRNHQEKKEIKEQGIVENQIVHEGQSQETCEETDLGKSNHVKINKGIHQKTPNISGDNLKARRNKNLGFGRGGFHFLKQMARVLD</sequence>
<dbReference type="Proteomes" id="UP001055879">
    <property type="component" value="Linkage Group LG03"/>
</dbReference>
<comment type="caution">
    <text evidence="1">The sequence shown here is derived from an EMBL/GenBank/DDBJ whole genome shotgun (WGS) entry which is preliminary data.</text>
</comment>
<evidence type="ECO:0000313" key="2">
    <source>
        <dbReference type="Proteomes" id="UP001055879"/>
    </source>
</evidence>
<reference evidence="1 2" key="2">
    <citation type="journal article" date="2022" name="Mol. Ecol. Resour.">
        <title>The genomes of chicory, endive, great burdock and yacon provide insights into Asteraceae paleo-polyploidization history and plant inulin production.</title>
        <authorList>
            <person name="Fan W."/>
            <person name="Wang S."/>
            <person name="Wang H."/>
            <person name="Wang A."/>
            <person name="Jiang F."/>
            <person name="Liu H."/>
            <person name="Zhao H."/>
            <person name="Xu D."/>
            <person name="Zhang Y."/>
        </authorList>
    </citation>
    <scope>NUCLEOTIDE SEQUENCE [LARGE SCALE GENOMIC DNA]</scope>
    <source>
        <strain evidence="2">cv. Niubang</strain>
    </source>
</reference>
<name>A0ACB9DJR7_ARCLA</name>
<organism evidence="1 2">
    <name type="scientific">Arctium lappa</name>
    <name type="common">Greater burdock</name>
    <name type="synonym">Lappa major</name>
    <dbReference type="NCBI Taxonomy" id="4217"/>
    <lineage>
        <taxon>Eukaryota</taxon>
        <taxon>Viridiplantae</taxon>
        <taxon>Streptophyta</taxon>
        <taxon>Embryophyta</taxon>
        <taxon>Tracheophyta</taxon>
        <taxon>Spermatophyta</taxon>
        <taxon>Magnoliopsida</taxon>
        <taxon>eudicotyledons</taxon>
        <taxon>Gunneridae</taxon>
        <taxon>Pentapetalae</taxon>
        <taxon>asterids</taxon>
        <taxon>campanulids</taxon>
        <taxon>Asterales</taxon>
        <taxon>Asteraceae</taxon>
        <taxon>Carduoideae</taxon>
        <taxon>Cardueae</taxon>
        <taxon>Arctiinae</taxon>
        <taxon>Arctium</taxon>
    </lineage>
</organism>
<protein>
    <submittedName>
        <fullName evidence="1">Uncharacterized protein</fullName>
    </submittedName>
</protein>
<reference evidence="2" key="1">
    <citation type="journal article" date="2022" name="Mol. Ecol. Resour.">
        <title>The genomes of chicory, endive, great burdock and yacon provide insights into Asteraceae palaeo-polyploidization history and plant inulin production.</title>
        <authorList>
            <person name="Fan W."/>
            <person name="Wang S."/>
            <person name="Wang H."/>
            <person name="Wang A."/>
            <person name="Jiang F."/>
            <person name="Liu H."/>
            <person name="Zhao H."/>
            <person name="Xu D."/>
            <person name="Zhang Y."/>
        </authorList>
    </citation>
    <scope>NUCLEOTIDE SEQUENCE [LARGE SCALE GENOMIC DNA]</scope>
    <source>
        <strain evidence="2">cv. Niubang</strain>
    </source>
</reference>
<evidence type="ECO:0000313" key="1">
    <source>
        <dbReference type="EMBL" id="KAI3746613.1"/>
    </source>
</evidence>
<accession>A0ACB9DJR7</accession>
<dbReference type="EMBL" id="CM042049">
    <property type="protein sequence ID" value="KAI3746613.1"/>
    <property type="molecule type" value="Genomic_DNA"/>
</dbReference>
<gene>
    <name evidence="1" type="ORF">L6452_09050</name>
</gene>